<dbReference type="EMBL" id="JRPN01000021">
    <property type="protein sequence ID" value="KGT76157.1"/>
    <property type="molecule type" value="Genomic_DNA"/>
</dbReference>
<name>A0A0A3XP20_BRAJP</name>
<keyword evidence="1" id="KW-0472">Membrane</keyword>
<feature type="transmembrane region" description="Helical" evidence="1">
    <location>
        <begin position="21"/>
        <end position="41"/>
    </location>
</feature>
<keyword evidence="1" id="KW-1133">Transmembrane helix</keyword>
<dbReference type="RefSeq" id="WP_041958262.1">
    <property type="nucleotide sequence ID" value="NZ_JRPN01000021.1"/>
</dbReference>
<keyword evidence="1" id="KW-0812">Transmembrane</keyword>
<dbReference type="Proteomes" id="UP000030377">
    <property type="component" value="Unassembled WGS sequence"/>
</dbReference>
<organism evidence="2 3">
    <name type="scientific">Bradyrhizobium japonicum</name>
    <dbReference type="NCBI Taxonomy" id="375"/>
    <lineage>
        <taxon>Bacteria</taxon>
        <taxon>Pseudomonadati</taxon>
        <taxon>Pseudomonadota</taxon>
        <taxon>Alphaproteobacteria</taxon>
        <taxon>Hyphomicrobiales</taxon>
        <taxon>Nitrobacteraceae</taxon>
        <taxon>Bradyrhizobium</taxon>
    </lineage>
</organism>
<evidence type="ECO:0000313" key="2">
    <source>
        <dbReference type="EMBL" id="KGT76157.1"/>
    </source>
</evidence>
<protein>
    <submittedName>
        <fullName evidence="2">Uncharacterized protein</fullName>
    </submittedName>
</protein>
<evidence type="ECO:0000313" key="3">
    <source>
        <dbReference type="Proteomes" id="UP000030377"/>
    </source>
</evidence>
<reference evidence="2 3" key="1">
    <citation type="submission" date="2014-09" db="EMBL/GenBank/DDBJ databases">
        <title>Draft genome of Bradyrhizobium japonicum Is-34.</title>
        <authorList>
            <person name="Tsurumaru H."/>
            <person name="Yamakawa T."/>
            <person name="Hashimoto S."/>
            <person name="Okizaki K."/>
            <person name="Kanesaki Y."/>
            <person name="Yoshikawa H."/>
            <person name="Yajima S."/>
        </authorList>
    </citation>
    <scope>NUCLEOTIDE SEQUENCE [LARGE SCALE GENOMIC DNA]</scope>
    <source>
        <strain evidence="2 3">Is-34</strain>
    </source>
</reference>
<comment type="caution">
    <text evidence="2">The sequence shown here is derived from an EMBL/GenBank/DDBJ whole genome shotgun (WGS) entry which is preliminary data.</text>
</comment>
<evidence type="ECO:0000256" key="1">
    <source>
        <dbReference type="SAM" id="Phobius"/>
    </source>
</evidence>
<dbReference type="AlphaFoldDB" id="A0A0A3XP20"/>
<proteinExistence type="predicted"/>
<sequence length="69" mass="7054">MRPANKRATVPGGARRLVTDEGFAITVLAAVIAAVVLAVGFDATADIVVATLALGAVTALTETRLHRRG</sequence>
<accession>A0A0A3XP20</accession>
<gene>
    <name evidence="2" type="ORF">MA20_30560</name>
</gene>